<keyword evidence="6" id="KW-0472">Membrane</keyword>
<dbReference type="InterPro" id="IPR032675">
    <property type="entry name" value="LRR_dom_sf"/>
</dbReference>
<dbReference type="PANTHER" id="PTHR43289:SF6">
    <property type="entry name" value="SERINE_THREONINE-PROTEIN KINASE NEKL-3"/>
    <property type="match status" value="1"/>
</dbReference>
<proteinExistence type="predicted"/>
<dbReference type="InterPro" id="IPR011009">
    <property type="entry name" value="Kinase-like_dom_sf"/>
</dbReference>
<keyword evidence="1" id="KW-0808">Transferase</keyword>
<dbReference type="PROSITE" id="PS50011">
    <property type="entry name" value="PROTEIN_KINASE_DOM"/>
    <property type="match status" value="1"/>
</dbReference>
<dbReference type="Proteomes" id="UP000004947">
    <property type="component" value="Unassembled WGS sequence"/>
</dbReference>
<dbReference type="Gene3D" id="3.30.200.20">
    <property type="entry name" value="Phosphorylase Kinase, domain 1"/>
    <property type="match status" value="1"/>
</dbReference>
<sequence length="706" mass="79843">MSKKYIKLDDFFSDFQDDLGDLYDGALEPSKEEQEVQKIIDQLLEKRYQGEVFLAEGGMKKIIRSRDSLTSRDVAIAFLKSDEKEKLSSFIKEARLNARLQHPNIMTVYDIGVDDKNEVFFTMKLIEGQELGDILKDLREGKKSAYDLQKLLYIFLKICEAIAFAHSKAILHLDLKPENIQVGEFGEVLVCDWGLAKDLKANKETAEIELNEPPIFKADKNLDLDVCSTLDGIIKGSLGYMAPEQAEGRNKEKDERSDIYSLGAILYSLLTYEIPVDSSDIHSAIRQCVSGAIVLPSVRASHKIPEALEAVTLKAMATDPNQRYQTVGALVKDVEAYLGGFATSAEDADFMTQIKLLIKRNKTASSLIALSFVIISLLIAAFIDQIFTREKEAVLAKEKAQELQALAESETQRAEAENQLRMTLSRKAAPAFFRRSQLTWKNYQFLAFENAIKMTLELDDKSKKAWNLYALSLLGEMQFEAADKAFQKGFGGEAYQPFIRKWRLLNIQETNVAQFIIDLQELGLNREIAIVMNHFQKDREYKDKYVFLSTIIKATYGTKSSIEVQYNSNERSIKIDGKYFRKISLINGIALKKIDLSNTVVTKLDLFHSWTLQELNLSKTKVSDIQALQNNPLENLDISYTAVNDINVLQGMPLKKLNIAGLRLKNLSPLLNCTQLEQLTLSQDMVAREPKVVEALKEKCSVIILE</sequence>
<keyword evidence="6" id="KW-0812">Transmembrane</keyword>
<dbReference type="Gene3D" id="3.80.10.10">
    <property type="entry name" value="Ribonuclease Inhibitor"/>
    <property type="match status" value="1"/>
</dbReference>
<protein>
    <submittedName>
        <fullName evidence="8">Serine/threonine-protein kinase</fullName>
    </submittedName>
</protein>
<dbReference type="STRING" id="313628.LNTAR_17413"/>
<gene>
    <name evidence="8" type="ORF">LNTAR_17413</name>
</gene>
<dbReference type="RefSeq" id="WP_007276673.1">
    <property type="nucleotide sequence ID" value="NZ_ABCK01000001.1"/>
</dbReference>
<feature type="domain" description="Protein kinase" evidence="7">
    <location>
        <begin position="48"/>
        <end position="338"/>
    </location>
</feature>
<dbReference type="PANTHER" id="PTHR43289">
    <property type="entry name" value="MITOGEN-ACTIVATED PROTEIN KINASE KINASE KINASE 20-RELATED"/>
    <property type="match status" value="1"/>
</dbReference>
<keyword evidence="4" id="KW-0067">ATP-binding</keyword>
<keyword evidence="9" id="KW-1185">Reference proteome</keyword>
<dbReference type="Gene3D" id="1.10.510.10">
    <property type="entry name" value="Transferase(Phosphotransferase) domain 1"/>
    <property type="match status" value="1"/>
</dbReference>
<dbReference type="GO" id="GO:0005524">
    <property type="term" value="F:ATP binding"/>
    <property type="evidence" value="ECO:0007669"/>
    <property type="project" value="UniProtKB-KW"/>
</dbReference>
<dbReference type="InterPro" id="IPR000719">
    <property type="entry name" value="Prot_kinase_dom"/>
</dbReference>
<dbReference type="eggNOG" id="COG0515">
    <property type="taxonomic scope" value="Bacteria"/>
</dbReference>
<evidence type="ECO:0000313" key="9">
    <source>
        <dbReference type="Proteomes" id="UP000004947"/>
    </source>
</evidence>
<evidence type="ECO:0000256" key="2">
    <source>
        <dbReference type="ARBA" id="ARBA00022741"/>
    </source>
</evidence>
<evidence type="ECO:0000256" key="3">
    <source>
        <dbReference type="ARBA" id="ARBA00022777"/>
    </source>
</evidence>
<name>A6DFH1_9BACT</name>
<keyword evidence="6" id="KW-1133">Transmembrane helix</keyword>
<dbReference type="Pfam" id="PF00069">
    <property type="entry name" value="Pkinase"/>
    <property type="match status" value="1"/>
</dbReference>
<evidence type="ECO:0000259" key="7">
    <source>
        <dbReference type="PROSITE" id="PS50011"/>
    </source>
</evidence>
<feature type="transmembrane region" description="Helical" evidence="6">
    <location>
        <begin position="364"/>
        <end position="383"/>
    </location>
</feature>
<dbReference type="OrthoDB" id="500858at2"/>
<accession>A6DFH1</accession>
<dbReference type="GO" id="GO:0004674">
    <property type="term" value="F:protein serine/threonine kinase activity"/>
    <property type="evidence" value="ECO:0007669"/>
    <property type="project" value="TreeGrafter"/>
</dbReference>
<evidence type="ECO:0000256" key="6">
    <source>
        <dbReference type="SAM" id="Phobius"/>
    </source>
</evidence>
<dbReference type="AlphaFoldDB" id="A6DFH1"/>
<feature type="coiled-coil region" evidence="5">
    <location>
        <begin position="393"/>
        <end position="426"/>
    </location>
</feature>
<evidence type="ECO:0000256" key="1">
    <source>
        <dbReference type="ARBA" id="ARBA00022679"/>
    </source>
</evidence>
<comment type="caution">
    <text evidence="8">The sequence shown here is derived from an EMBL/GenBank/DDBJ whole genome shotgun (WGS) entry which is preliminary data.</text>
</comment>
<dbReference type="SUPFAM" id="SSF52058">
    <property type="entry name" value="L domain-like"/>
    <property type="match status" value="1"/>
</dbReference>
<evidence type="ECO:0000313" key="8">
    <source>
        <dbReference type="EMBL" id="EDM29551.1"/>
    </source>
</evidence>
<keyword evidence="2" id="KW-0547">Nucleotide-binding</keyword>
<dbReference type="EMBL" id="ABCK01000001">
    <property type="protein sequence ID" value="EDM29551.1"/>
    <property type="molecule type" value="Genomic_DNA"/>
</dbReference>
<keyword evidence="5" id="KW-0175">Coiled coil</keyword>
<evidence type="ECO:0000256" key="5">
    <source>
        <dbReference type="SAM" id="Coils"/>
    </source>
</evidence>
<organism evidence="8 9">
    <name type="scientific">Lentisphaera araneosa HTCC2155</name>
    <dbReference type="NCBI Taxonomy" id="313628"/>
    <lineage>
        <taxon>Bacteria</taxon>
        <taxon>Pseudomonadati</taxon>
        <taxon>Lentisphaerota</taxon>
        <taxon>Lentisphaeria</taxon>
        <taxon>Lentisphaerales</taxon>
        <taxon>Lentisphaeraceae</taxon>
        <taxon>Lentisphaera</taxon>
    </lineage>
</organism>
<evidence type="ECO:0000256" key="4">
    <source>
        <dbReference type="ARBA" id="ARBA00022840"/>
    </source>
</evidence>
<keyword evidence="3 8" id="KW-0418">Kinase</keyword>
<dbReference type="SUPFAM" id="SSF56112">
    <property type="entry name" value="Protein kinase-like (PK-like)"/>
    <property type="match status" value="1"/>
</dbReference>
<reference evidence="8 9" key="1">
    <citation type="journal article" date="2010" name="J. Bacteriol.">
        <title>Genome sequence of Lentisphaera araneosa HTCC2155T, the type species of the order Lentisphaerales in the phylum Lentisphaerae.</title>
        <authorList>
            <person name="Thrash J.C."/>
            <person name="Cho J.C."/>
            <person name="Vergin K.L."/>
            <person name="Morris R.M."/>
            <person name="Giovannoni S.J."/>
        </authorList>
    </citation>
    <scope>NUCLEOTIDE SEQUENCE [LARGE SCALE GENOMIC DNA]</scope>
    <source>
        <strain evidence="8 9">HTCC2155</strain>
    </source>
</reference>
<dbReference type="CDD" id="cd14014">
    <property type="entry name" value="STKc_PknB_like"/>
    <property type="match status" value="1"/>
</dbReference>
<dbReference type="SMART" id="SM00220">
    <property type="entry name" value="S_TKc"/>
    <property type="match status" value="1"/>
</dbReference>